<dbReference type="SUPFAM" id="SSF64268">
    <property type="entry name" value="PX domain"/>
    <property type="match status" value="1"/>
</dbReference>
<dbReference type="GO" id="GO:0035091">
    <property type="term" value="F:phosphatidylinositol binding"/>
    <property type="evidence" value="ECO:0007669"/>
    <property type="project" value="InterPro"/>
</dbReference>
<dbReference type="Pfam" id="PF00787">
    <property type="entry name" value="PX"/>
    <property type="match status" value="1"/>
</dbReference>
<feature type="region of interest" description="Disordered" evidence="1">
    <location>
        <begin position="1"/>
        <end position="97"/>
    </location>
</feature>
<reference evidence="3" key="1">
    <citation type="submission" date="2021-01" db="EMBL/GenBank/DDBJ databases">
        <authorList>
            <person name="Corre E."/>
            <person name="Pelletier E."/>
            <person name="Niang G."/>
            <person name="Scheremetjew M."/>
            <person name="Finn R."/>
            <person name="Kale V."/>
            <person name="Holt S."/>
            <person name="Cochrane G."/>
            <person name="Meng A."/>
            <person name="Brown T."/>
            <person name="Cohen L."/>
        </authorList>
    </citation>
    <scope>NUCLEOTIDE SEQUENCE</scope>
    <source>
        <strain evidence="3">CCMP645</strain>
    </source>
</reference>
<name>A0A7S4C1G5_CHRCT</name>
<organism evidence="3">
    <name type="scientific">Chrysotila carterae</name>
    <name type="common">Marine alga</name>
    <name type="synonym">Syracosphaera carterae</name>
    <dbReference type="NCBI Taxonomy" id="13221"/>
    <lineage>
        <taxon>Eukaryota</taxon>
        <taxon>Haptista</taxon>
        <taxon>Haptophyta</taxon>
        <taxon>Prymnesiophyceae</taxon>
        <taxon>Isochrysidales</taxon>
        <taxon>Isochrysidaceae</taxon>
        <taxon>Chrysotila</taxon>
    </lineage>
</organism>
<dbReference type="AlphaFoldDB" id="A0A7S4C1G5"/>
<evidence type="ECO:0000259" key="2">
    <source>
        <dbReference type="PROSITE" id="PS50195"/>
    </source>
</evidence>
<dbReference type="InterPro" id="IPR001683">
    <property type="entry name" value="PX_dom"/>
</dbReference>
<protein>
    <recommendedName>
        <fullName evidence="2">PX domain-containing protein</fullName>
    </recommendedName>
</protein>
<proteinExistence type="predicted"/>
<feature type="compositionally biased region" description="Acidic residues" evidence="1">
    <location>
        <begin position="79"/>
        <end position="96"/>
    </location>
</feature>
<accession>A0A7S4C1G5</accession>
<dbReference type="PROSITE" id="PS50195">
    <property type="entry name" value="PX"/>
    <property type="match status" value="1"/>
</dbReference>
<sequence>MSGYAKTLQLHATKTDARKAHSSQQQNMSWDENKHSNSGAGAKGVSKAHTPHEPVEPTQRAPLAAIPLLQSATLGTDQGDGEDVLSTPEDQEDEEPPYQISSALTYDRWSQSSQSLDFDENVQSVAPRELQAVLISNTHSYIDQAGHAYTGYELHVPMVSGEHTSIRRYSDFRRLDRQLTRALGGCTLSCVNTRRLPALPPRTYFWQGKTQAETTRQRWGALQLYLDGVLDLVNLTDETSPAWLSFKQFLDLH</sequence>
<dbReference type="InterPro" id="IPR036871">
    <property type="entry name" value="PX_dom_sf"/>
</dbReference>
<evidence type="ECO:0000256" key="1">
    <source>
        <dbReference type="SAM" id="MobiDB-lite"/>
    </source>
</evidence>
<dbReference type="EMBL" id="HBIZ01056869">
    <property type="protein sequence ID" value="CAE0783332.1"/>
    <property type="molecule type" value="Transcribed_RNA"/>
</dbReference>
<feature type="domain" description="PX" evidence="2">
    <location>
        <begin position="130"/>
        <end position="253"/>
    </location>
</feature>
<dbReference type="Gene3D" id="3.30.1520.10">
    <property type="entry name" value="Phox-like domain"/>
    <property type="match status" value="1"/>
</dbReference>
<evidence type="ECO:0000313" key="3">
    <source>
        <dbReference type="EMBL" id="CAE0783332.1"/>
    </source>
</evidence>
<gene>
    <name evidence="3" type="ORF">PCAR00345_LOCUS36035</name>
</gene>